<dbReference type="Pfam" id="PF08281">
    <property type="entry name" value="Sigma70_r4_2"/>
    <property type="match status" value="1"/>
</dbReference>
<keyword evidence="4" id="KW-0804">Transcription</keyword>
<dbReference type="InterPro" id="IPR014284">
    <property type="entry name" value="RNA_pol_sigma-70_dom"/>
</dbReference>
<dbReference type="EMBL" id="FPJE01000013">
    <property type="protein sequence ID" value="SFW59436.1"/>
    <property type="molecule type" value="Genomic_DNA"/>
</dbReference>
<comment type="similarity">
    <text evidence="1">Belongs to the sigma-70 factor family. ECF subfamily.</text>
</comment>
<dbReference type="GO" id="GO:0006352">
    <property type="term" value="P:DNA-templated transcription initiation"/>
    <property type="evidence" value="ECO:0007669"/>
    <property type="project" value="InterPro"/>
</dbReference>
<organism evidence="7 8">
    <name type="scientific">Sinomicrobium oceani</name>
    <dbReference type="NCBI Taxonomy" id="1150368"/>
    <lineage>
        <taxon>Bacteria</taxon>
        <taxon>Pseudomonadati</taxon>
        <taxon>Bacteroidota</taxon>
        <taxon>Flavobacteriia</taxon>
        <taxon>Flavobacteriales</taxon>
        <taxon>Flavobacteriaceae</taxon>
        <taxon>Sinomicrobium</taxon>
    </lineage>
</organism>
<dbReference type="RefSeq" id="WP_072317791.1">
    <property type="nucleotide sequence ID" value="NZ_FPJE01000013.1"/>
</dbReference>
<dbReference type="InterPro" id="IPR007627">
    <property type="entry name" value="RNA_pol_sigma70_r2"/>
</dbReference>
<keyword evidence="8" id="KW-1185">Reference proteome</keyword>
<protein>
    <submittedName>
        <fullName evidence="7">RNA polymerase sigma-70 factor, ECF subfamily</fullName>
    </submittedName>
</protein>
<evidence type="ECO:0000256" key="3">
    <source>
        <dbReference type="ARBA" id="ARBA00023082"/>
    </source>
</evidence>
<proteinExistence type="inferred from homology"/>
<evidence type="ECO:0000256" key="4">
    <source>
        <dbReference type="ARBA" id="ARBA00023163"/>
    </source>
</evidence>
<dbReference type="GO" id="GO:0003677">
    <property type="term" value="F:DNA binding"/>
    <property type="evidence" value="ECO:0007669"/>
    <property type="project" value="InterPro"/>
</dbReference>
<accession>A0A1K1QIC5</accession>
<dbReference type="PANTHER" id="PTHR43133">
    <property type="entry name" value="RNA POLYMERASE ECF-TYPE SIGMA FACTO"/>
    <property type="match status" value="1"/>
</dbReference>
<evidence type="ECO:0000313" key="8">
    <source>
        <dbReference type="Proteomes" id="UP000182248"/>
    </source>
</evidence>
<feature type="domain" description="RNA polymerase sigma factor 70 region 4 type 2" evidence="6">
    <location>
        <begin position="117"/>
        <end position="169"/>
    </location>
</feature>
<dbReference type="Pfam" id="PF04542">
    <property type="entry name" value="Sigma70_r2"/>
    <property type="match status" value="1"/>
</dbReference>
<keyword evidence="3" id="KW-0731">Sigma factor</keyword>
<dbReference type="PANTHER" id="PTHR43133:SF46">
    <property type="entry name" value="RNA POLYMERASE SIGMA-70 FACTOR ECF SUBFAMILY"/>
    <property type="match status" value="1"/>
</dbReference>
<dbReference type="InterPro" id="IPR013325">
    <property type="entry name" value="RNA_pol_sigma_r2"/>
</dbReference>
<evidence type="ECO:0000256" key="1">
    <source>
        <dbReference type="ARBA" id="ARBA00010641"/>
    </source>
</evidence>
<dbReference type="GO" id="GO:0016987">
    <property type="term" value="F:sigma factor activity"/>
    <property type="evidence" value="ECO:0007669"/>
    <property type="project" value="UniProtKB-KW"/>
</dbReference>
<gene>
    <name evidence="7" type="ORF">SAMN02927921_02581</name>
</gene>
<dbReference type="InterPro" id="IPR013249">
    <property type="entry name" value="RNA_pol_sigma70_r4_t2"/>
</dbReference>
<dbReference type="InterPro" id="IPR036388">
    <property type="entry name" value="WH-like_DNA-bd_sf"/>
</dbReference>
<dbReference type="InterPro" id="IPR014327">
    <property type="entry name" value="RNA_pol_sigma70_bacteroid"/>
</dbReference>
<dbReference type="OrthoDB" id="1100095at2"/>
<dbReference type="SUPFAM" id="SSF88946">
    <property type="entry name" value="Sigma2 domain of RNA polymerase sigma factors"/>
    <property type="match status" value="1"/>
</dbReference>
<dbReference type="Gene3D" id="1.10.1740.10">
    <property type="match status" value="1"/>
</dbReference>
<evidence type="ECO:0000256" key="2">
    <source>
        <dbReference type="ARBA" id="ARBA00023015"/>
    </source>
</evidence>
<dbReference type="InterPro" id="IPR013324">
    <property type="entry name" value="RNA_pol_sigma_r3/r4-like"/>
</dbReference>
<evidence type="ECO:0000313" key="7">
    <source>
        <dbReference type="EMBL" id="SFW59436.1"/>
    </source>
</evidence>
<dbReference type="SUPFAM" id="SSF88659">
    <property type="entry name" value="Sigma3 and sigma4 domains of RNA polymerase sigma factors"/>
    <property type="match status" value="1"/>
</dbReference>
<reference evidence="7 8" key="1">
    <citation type="submission" date="2016-11" db="EMBL/GenBank/DDBJ databases">
        <authorList>
            <person name="Jaros S."/>
            <person name="Januszkiewicz K."/>
            <person name="Wedrychowicz H."/>
        </authorList>
    </citation>
    <scope>NUCLEOTIDE SEQUENCE [LARGE SCALE GENOMIC DNA]</scope>
    <source>
        <strain evidence="7 8">CGMCC 1.12145</strain>
    </source>
</reference>
<dbReference type="InterPro" id="IPR039425">
    <property type="entry name" value="RNA_pol_sigma-70-like"/>
</dbReference>
<keyword evidence="2" id="KW-0805">Transcription regulation</keyword>
<dbReference type="AlphaFoldDB" id="A0A1K1QIC5"/>
<dbReference type="CDD" id="cd06171">
    <property type="entry name" value="Sigma70_r4"/>
    <property type="match status" value="1"/>
</dbReference>
<dbReference type="NCBIfam" id="TIGR02937">
    <property type="entry name" value="sigma70-ECF"/>
    <property type="match status" value="1"/>
</dbReference>
<sequence>MDKKASASFLEYGDSKGFTEIFNTFYIPLVAYIMQYTGDRSEAEDIAQNSFVKLWEKRGELQIKTSLKSYLYSTAYNLFVDRYWQHKKTLNYAEQLREEALEEVTQLSEADLIQQLEVLEKAIDELPAKCRRIFLLNKKEGLTYKEVARQLNISVKTVESQMRIALIKLRERLKDYPLVMALILNKRL</sequence>
<evidence type="ECO:0000259" key="5">
    <source>
        <dbReference type="Pfam" id="PF04542"/>
    </source>
</evidence>
<dbReference type="Proteomes" id="UP000182248">
    <property type="component" value="Unassembled WGS sequence"/>
</dbReference>
<dbReference type="NCBIfam" id="TIGR02985">
    <property type="entry name" value="Sig70_bacteroi1"/>
    <property type="match status" value="1"/>
</dbReference>
<dbReference type="STRING" id="1150368.SAMN02927921_02581"/>
<evidence type="ECO:0000259" key="6">
    <source>
        <dbReference type="Pfam" id="PF08281"/>
    </source>
</evidence>
<dbReference type="Gene3D" id="1.10.10.10">
    <property type="entry name" value="Winged helix-like DNA-binding domain superfamily/Winged helix DNA-binding domain"/>
    <property type="match status" value="1"/>
</dbReference>
<name>A0A1K1QIC5_9FLAO</name>
<feature type="domain" description="RNA polymerase sigma-70 region 2" evidence="5">
    <location>
        <begin position="25"/>
        <end position="87"/>
    </location>
</feature>